<dbReference type="PANTHER" id="PTHR42194">
    <property type="entry name" value="UPF0276 PROTEIN HI_1600"/>
    <property type="match status" value="1"/>
</dbReference>
<dbReference type="InterPro" id="IPR007801">
    <property type="entry name" value="MbnB/TglH/ChrH"/>
</dbReference>
<dbReference type="EMBL" id="CP051152">
    <property type="protein sequence ID" value="QJQ05584.1"/>
    <property type="molecule type" value="Genomic_DNA"/>
</dbReference>
<keyword evidence="2" id="KW-1185">Reference proteome</keyword>
<dbReference type="Pfam" id="PF05114">
    <property type="entry name" value="MbnB_TglH_ChrH"/>
    <property type="match status" value="1"/>
</dbReference>
<dbReference type="KEGG" id="upi:EJG51_006665"/>
<evidence type="ECO:0000313" key="2">
    <source>
        <dbReference type="Proteomes" id="UP000274350"/>
    </source>
</evidence>
<sequence length="301" mass="33490">METTISAPALRTPVTSVSGLHGNGIGLRSQHYRDFLAAPVAIDWLEVHSENYFGDGGYDLHVLQQLRRDYPISLHGVGLGLGSSQGYSLQHIKKLQRLVQRIEPALVSEHLCWGSIAGRQMNDLLPMPLTPQAFELVASRVSQLQDMLERRVLIENVSTYLRFADDQLSESEFLVQLSRQTGCGILLDVNNLYVNQCNHGEDALQALRCFSQLPPDSVAEIHLAGHLLMSELMSEFVIDNHGSQIAAPVWALYHEACRLFGPEVPTLIEWDTDIPALQVLLGEADKAEQCRNAVRSHHEQG</sequence>
<dbReference type="NCBIfam" id="NF003818">
    <property type="entry name" value="PRK05409.1"/>
    <property type="match status" value="1"/>
</dbReference>
<reference evidence="1 2" key="1">
    <citation type="journal article" date="2019" name="Int. J. Syst. Evol. Microbiol.">
        <title>Undibacterium piscinae sp. nov., isolated from Korean shiner intestine.</title>
        <authorList>
            <person name="Lee S.Y."/>
            <person name="Kang W."/>
            <person name="Kim P.S."/>
            <person name="Kim H.S."/>
            <person name="Sung H."/>
            <person name="Shin N.R."/>
            <person name="Whon T.W."/>
            <person name="Yun J.H."/>
            <person name="Lee J.Y."/>
            <person name="Lee J.Y."/>
            <person name="Jung M.J."/>
            <person name="Jeong Y.S."/>
            <person name="Tak E.J."/>
            <person name="Han J.E."/>
            <person name="Hyun D.W."/>
            <person name="Kang M.S."/>
            <person name="Lee K.E."/>
            <person name="Lee B.H."/>
            <person name="Bae J.W."/>
        </authorList>
    </citation>
    <scope>NUCLEOTIDE SEQUENCE [LARGE SCALE GENOMIC DNA]</scope>
    <source>
        <strain evidence="1 2">S11R28</strain>
    </source>
</reference>
<evidence type="ECO:0000313" key="1">
    <source>
        <dbReference type="EMBL" id="QJQ05584.1"/>
    </source>
</evidence>
<dbReference type="Proteomes" id="UP000274350">
    <property type="component" value="Chromosome"/>
</dbReference>
<dbReference type="Gene3D" id="3.20.20.150">
    <property type="entry name" value="Divalent-metal-dependent TIM barrel enzymes"/>
    <property type="match status" value="1"/>
</dbReference>
<name>A0A6M4A312_9BURK</name>
<protein>
    <submittedName>
        <fullName evidence="1">DUF692 domain-containing protein</fullName>
    </submittedName>
</protein>
<gene>
    <name evidence="1" type="ORF">EJG51_006665</name>
</gene>
<dbReference type="OrthoDB" id="9763101at2"/>
<dbReference type="PANTHER" id="PTHR42194:SF1">
    <property type="entry name" value="UPF0276 PROTEIN HI_1600"/>
    <property type="match status" value="1"/>
</dbReference>
<dbReference type="AlphaFoldDB" id="A0A6M4A312"/>
<proteinExistence type="predicted"/>
<organism evidence="1 2">
    <name type="scientific">Undibacterium piscinae</name>
    <dbReference type="NCBI Taxonomy" id="2495591"/>
    <lineage>
        <taxon>Bacteria</taxon>
        <taxon>Pseudomonadati</taxon>
        <taxon>Pseudomonadota</taxon>
        <taxon>Betaproteobacteria</taxon>
        <taxon>Burkholderiales</taxon>
        <taxon>Oxalobacteraceae</taxon>
        <taxon>Undibacterium</taxon>
    </lineage>
</organism>
<accession>A0A6M4A312</accession>